<feature type="short sequence motif" description="DGA/G" evidence="4">
    <location>
        <begin position="230"/>
        <end position="232"/>
    </location>
</feature>
<reference evidence="6 7" key="1">
    <citation type="submission" date="2017-11" db="EMBL/GenBank/DDBJ databases">
        <title>Genomic Encyclopedia of Type Strains, Phase III (KMG-III): the genomes of soil and plant-associated and newly described type strains.</title>
        <authorList>
            <person name="Whitman W."/>
        </authorList>
    </citation>
    <scope>NUCLEOTIDE SEQUENCE [LARGE SCALE GENOMIC DNA]</scope>
    <source>
        <strain evidence="6 7">UB-Domo-W1</strain>
    </source>
</reference>
<protein>
    <submittedName>
        <fullName evidence="6">NTE family protein</fullName>
    </submittedName>
</protein>
<dbReference type="GO" id="GO:0016787">
    <property type="term" value="F:hydrolase activity"/>
    <property type="evidence" value="ECO:0007669"/>
    <property type="project" value="UniProtKB-UniRule"/>
</dbReference>
<evidence type="ECO:0000313" key="6">
    <source>
        <dbReference type="EMBL" id="PJI76735.1"/>
    </source>
</evidence>
<comment type="caution">
    <text evidence="4">Lacks conserved residue(s) required for the propagation of feature annotation.</text>
</comment>
<evidence type="ECO:0000256" key="2">
    <source>
        <dbReference type="ARBA" id="ARBA00022963"/>
    </source>
</evidence>
<keyword evidence="7" id="KW-1185">Reference proteome</keyword>
<dbReference type="GO" id="GO:0016042">
    <property type="term" value="P:lipid catabolic process"/>
    <property type="evidence" value="ECO:0007669"/>
    <property type="project" value="UniProtKB-UniRule"/>
</dbReference>
<dbReference type="Gene3D" id="3.40.1090.10">
    <property type="entry name" value="Cytosolic phospholipase A2 catalytic domain"/>
    <property type="match status" value="1"/>
</dbReference>
<proteinExistence type="predicted"/>
<evidence type="ECO:0000259" key="5">
    <source>
        <dbReference type="PROSITE" id="PS51635"/>
    </source>
</evidence>
<dbReference type="Pfam" id="PF01734">
    <property type="entry name" value="Patatin"/>
    <property type="match status" value="1"/>
</dbReference>
<dbReference type="EMBL" id="PGTX01000006">
    <property type="protein sequence ID" value="PJI76735.1"/>
    <property type="molecule type" value="Genomic_DNA"/>
</dbReference>
<dbReference type="InterPro" id="IPR002641">
    <property type="entry name" value="PNPLA_dom"/>
</dbReference>
<feature type="active site" description="Proton acceptor" evidence="4">
    <location>
        <position position="230"/>
    </location>
</feature>
<feature type="short sequence motif" description="GXSXG" evidence="4">
    <location>
        <begin position="112"/>
        <end position="116"/>
    </location>
</feature>
<dbReference type="Proteomes" id="UP000229366">
    <property type="component" value="Unassembled WGS sequence"/>
</dbReference>
<evidence type="ECO:0000256" key="4">
    <source>
        <dbReference type="PROSITE-ProRule" id="PRU01161"/>
    </source>
</evidence>
<sequence>MGIGEPPTLKRTFFHSPCFIIGEAQYNSYMQKNDAPQPPISSEIPKRRRFLGLSLGLGALASGSTLSGCSLLSSRKPIVGLVLGAGAARGFAHIGVIKALEAQGIRPDIVVGSSAGSVIAALLASGATGNTLNRLALNLDEATIADWDLPFMGKFGGLIKGDALQAMVNRDVQNKTIEQMHIPLGIVATELQSGKGILFRSGNTGLAVRASCSVPGVFQPAVIGGKEYVDGGLVAPVPVSYAREMGATFVIAVNISSEPVHQDASGTFGILQQTISIMQRSINQYELKSADIVITPRLKQMSGSDFKSRNAAILAGEVAAQEQMAALKERLKS</sequence>
<comment type="caution">
    <text evidence="6">The sequence shown here is derived from an EMBL/GenBank/DDBJ whole genome shotgun (WGS) entry which is preliminary data.</text>
</comment>
<organism evidence="6 7">
    <name type="scientific">Polynucleobacter brandtiae</name>
    <dbReference type="NCBI Taxonomy" id="1938816"/>
    <lineage>
        <taxon>Bacteria</taxon>
        <taxon>Pseudomonadati</taxon>
        <taxon>Pseudomonadota</taxon>
        <taxon>Betaproteobacteria</taxon>
        <taxon>Burkholderiales</taxon>
        <taxon>Burkholderiaceae</taxon>
        <taxon>Polynucleobacter</taxon>
    </lineage>
</organism>
<feature type="domain" description="PNPLA" evidence="5">
    <location>
        <begin position="81"/>
        <end position="243"/>
    </location>
</feature>
<evidence type="ECO:0000256" key="3">
    <source>
        <dbReference type="ARBA" id="ARBA00023098"/>
    </source>
</evidence>
<evidence type="ECO:0000256" key="1">
    <source>
        <dbReference type="ARBA" id="ARBA00022801"/>
    </source>
</evidence>
<accession>A0A2M8VIR4</accession>
<keyword evidence="2 4" id="KW-0442">Lipid degradation</keyword>
<dbReference type="InterPro" id="IPR016035">
    <property type="entry name" value="Acyl_Trfase/lysoPLipase"/>
</dbReference>
<dbReference type="PROSITE" id="PS51635">
    <property type="entry name" value="PNPLA"/>
    <property type="match status" value="1"/>
</dbReference>
<feature type="active site" description="Nucleophile" evidence="4">
    <location>
        <position position="114"/>
    </location>
</feature>
<name>A0A2M8VIR4_9BURK</name>
<keyword evidence="1 4" id="KW-0378">Hydrolase</keyword>
<dbReference type="InterPro" id="IPR050301">
    <property type="entry name" value="NTE"/>
</dbReference>
<gene>
    <name evidence="6" type="ORF">B0G85_1944</name>
</gene>
<evidence type="ECO:0000313" key="7">
    <source>
        <dbReference type="Proteomes" id="UP000229366"/>
    </source>
</evidence>
<dbReference type="PANTHER" id="PTHR14226:SF76">
    <property type="entry name" value="NTE FAMILY PROTEIN RSSA"/>
    <property type="match status" value="1"/>
</dbReference>
<dbReference type="AlphaFoldDB" id="A0A2M8VIR4"/>
<keyword evidence="3 4" id="KW-0443">Lipid metabolism</keyword>
<dbReference type="CDD" id="cd07205">
    <property type="entry name" value="Pat_PNPLA6_PNPLA7_NTE1_like"/>
    <property type="match status" value="1"/>
</dbReference>
<dbReference type="PANTHER" id="PTHR14226">
    <property type="entry name" value="NEUROPATHY TARGET ESTERASE/SWISS CHEESE D.MELANOGASTER"/>
    <property type="match status" value="1"/>
</dbReference>
<dbReference type="SUPFAM" id="SSF52151">
    <property type="entry name" value="FabD/lysophospholipase-like"/>
    <property type="match status" value="1"/>
</dbReference>